<dbReference type="InterPro" id="IPR056695">
    <property type="entry name" value="DUF7793"/>
</dbReference>
<dbReference type="RefSeq" id="WP_176620427.1">
    <property type="nucleotide sequence ID" value="NZ_WYET01000004.1"/>
</dbReference>
<organism evidence="2 3">
    <name type="scientific">Flagellimonas chongwuensis</name>
    <dbReference type="NCBI Taxonomy" id="2697365"/>
    <lineage>
        <taxon>Bacteria</taxon>
        <taxon>Pseudomonadati</taxon>
        <taxon>Bacteroidota</taxon>
        <taxon>Flavobacteriia</taxon>
        <taxon>Flavobacteriales</taxon>
        <taxon>Flavobacteriaceae</taxon>
        <taxon>Flagellimonas</taxon>
    </lineage>
</organism>
<proteinExistence type="predicted"/>
<dbReference type="Proteomes" id="UP000558089">
    <property type="component" value="Unassembled WGS sequence"/>
</dbReference>
<accession>A0A850NC27</accession>
<evidence type="ECO:0000259" key="1">
    <source>
        <dbReference type="Pfam" id="PF25056"/>
    </source>
</evidence>
<evidence type="ECO:0000313" key="2">
    <source>
        <dbReference type="EMBL" id="NVN18741.1"/>
    </source>
</evidence>
<keyword evidence="3" id="KW-1185">Reference proteome</keyword>
<sequence>MEEMIIHKHATFWTKGNGILFGKVRNLNSRHQLDFRTAQLYLETIAELSSGTPMPFLIDLRDVKGTFSSEAGQLLAKSFNKLSNIVYEVYVVNSLPINLLVQSYKRIYHTKTPYVIFDDISKAQEYCLKHKIKENKK</sequence>
<name>A0A850NC27_9FLAO</name>
<dbReference type="Pfam" id="PF25056">
    <property type="entry name" value="DUF7793"/>
    <property type="match status" value="1"/>
</dbReference>
<dbReference type="AlphaFoldDB" id="A0A850NC27"/>
<evidence type="ECO:0000313" key="3">
    <source>
        <dbReference type="Proteomes" id="UP000558089"/>
    </source>
</evidence>
<reference evidence="2 3" key="1">
    <citation type="submission" date="2020-01" db="EMBL/GenBank/DDBJ databases">
        <title>Draft Genome Analysis of Muricauda sp. HICW Isolated from coastal seawater of PR China.</title>
        <authorList>
            <person name="Chen M.-X."/>
        </authorList>
    </citation>
    <scope>NUCLEOTIDE SEQUENCE [LARGE SCALE GENOMIC DNA]</scope>
    <source>
        <strain evidence="2 3">HICW</strain>
    </source>
</reference>
<feature type="domain" description="DUF7793" evidence="1">
    <location>
        <begin position="12"/>
        <end position="129"/>
    </location>
</feature>
<comment type="caution">
    <text evidence="2">The sequence shown here is derived from an EMBL/GenBank/DDBJ whole genome shotgun (WGS) entry which is preliminary data.</text>
</comment>
<gene>
    <name evidence="2" type="ORF">GUA46_10330</name>
</gene>
<dbReference type="EMBL" id="WYET01000004">
    <property type="protein sequence ID" value="NVN18741.1"/>
    <property type="molecule type" value="Genomic_DNA"/>
</dbReference>
<protein>
    <recommendedName>
        <fullName evidence="1">DUF7793 domain-containing protein</fullName>
    </recommendedName>
</protein>